<reference evidence="1 2" key="1">
    <citation type="submission" date="2020-07" db="EMBL/GenBank/DDBJ databases">
        <title>Genomic Encyclopedia of Type Strains, Phase IV (KMG-IV): sequencing the most valuable type-strain genomes for metagenomic binning, comparative biology and taxonomic classification.</title>
        <authorList>
            <person name="Goeker M."/>
        </authorList>
    </citation>
    <scope>NUCLEOTIDE SEQUENCE [LARGE SCALE GENOMIC DNA]</scope>
    <source>
        <strain evidence="1 2">DSM 25220</strain>
    </source>
</reference>
<accession>A0A7V9Z1N2</accession>
<dbReference type="AlphaFoldDB" id="A0A7V9Z1N2"/>
<keyword evidence="2" id="KW-1185">Reference proteome</keyword>
<evidence type="ECO:0000313" key="1">
    <source>
        <dbReference type="EMBL" id="MBA2872431.1"/>
    </source>
</evidence>
<evidence type="ECO:0000313" key="2">
    <source>
        <dbReference type="Proteomes" id="UP000580891"/>
    </source>
</evidence>
<dbReference type="InterPro" id="IPR010022">
    <property type="entry name" value="XkdX"/>
</dbReference>
<proteinExistence type="predicted"/>
<dbReference type="RefSeq" id="WP_181538181.1">
    <property type="nucleotide sequence ID" value="NZ_JACDUU010000006.1"/>
</dbReference>
<dbReference type="EMBL" id="JACDUU010000006">
    <property type="protein sequence ID" value="MBA2872431.1"/>
    <property type="molecule type" value="Genomic_DNA"/>
</dbReference>
<dbReference type="Pfam" id="PF09693">
    <property type="entry name" value="Phage_XkdX"/>
    <property type="match status" value="1"/>
</dbReference>
<dbReference type="Proteomes" id="UP000580891">
    <property type="component" value="Unassembled WGS sequence"/>
</dbReference>
<name>A0A7V9Z1N2_9BACL</name>
<comment type="caution">
    <text evidence="1">The sequence shown here is derived from an EMBL/GenBank/DDBJ whole genome shotgun (WGS) entry which is preliminary data.</text>
</comment>
<gene>
    <name evidence="1" type="ORF">HNQ85_002740</name>
</gene>
<protein>
    <submittedName>
        <fullName evidence="1">Putative XkdX family phage protein</fullName>
    </submittedName>
</protein>
<dbReference type="NCBIfam" id="TIGR01669">
    <property type="entry name" value="phage_XkdX"/>
    <property type="match status" value="1"/>
</dbReference>
<organism evidence="1 2">
    <name type="scientific">[Anoxybacillus] calidus</name>
    <dbReference type="NCBI Taxonomy" id="575178"/>
    <lineage>
        <taxon>Bacteria</taxon>
        <taxon>Bacillati</taxon>
        <taxon>Bacillota</taxon>
        <taxon>Bacilli</taxon>
        <taxon>Bacillales</taxon>
        <taxon>Anoxybacillaceae</taxon>
        <taxon>Paranoxybacillus</taxon>
    </lineage>
</organism>
<sequence length="47" mass="5635">MPLDYYSLVKRYYEAKYYTKDDVKVFVQTGKITEQQYQEITGEPYAA</sequence>